<organism evidence="2 3">
    <name type="scientific">Planococcus liqunii</name>
    <dbReference type="NCBI Taxonomy" id="3058394"/>
    <lineage>
        <taxon>Bacteria</taxon>
        <taxon>Bacillati</taxon>
        <taxon>Bacillota</taxon>
        <taxon>Bacilli</taxon>
        <taxon>Bacillales</taxon>
        <taxon>Caryophanaceae</taxon>
        <taxon>Planococcus</taxon>
    </lineage>
</organism>
<dbReference type="InterPro" id="IPR000182">
    <property type="entry name" value="GNAT_dom"/>
</dbReference>
<gene>
    <name evidence="2" type="ORF">QWY15_08775</name>
</gene>
<evidence type="ECO:0000313" key="2">
    <source>
        <dbReference type="EMBL" id="MDN7227383.1"/>
    </source>
</evidence>
<protein>
    <submittedName>
        <fullName evidence="2">GNAT family N-acetyltransferase</fullName>
    </submittedName>
</protein>
<feature type="domain" description="N-acetyltransferase" evidence="1">
    <location>
        <begin position="1"/>
        <end position="146"/>
    </location>
</feature>
<comment type="caution">
    <text evidence="2">The sequence shown here is derived from an EMBL/GenBank/DDBJ whole genome shotgun (WGS) entry which is preliminary data.</text>
</comment>
<proteinExistence type="predicted"/>
<dbReference type="Proteomes" id="UP001172054">
    <property type="component" value="Unassembled WGS sequence"/>
</dbReference>
<dbReference type="RefSeq" id="WP_301726079.1">
    <property type="nucleotide sequence ID" value="NZ_JAUJWW010000003.1"/>
</dbReference>
<dbReference type="CDD" id="cd04301">
    <property type="entry name" value="NAT_SF"/>
    <property type="match status" value="1"/>
</dbReference>
<reference evidence="2 3" key="1">
    <citation type="submission" date="2023-06" db="EMBL/GenBank/DDBJ databases">
        <title>Novel species in genus Planococcus.</title>
        <authorList>
            <person name="Ning S."/>
        </authorList>
    </citation>
    <scope>NUCLEOTIDE SEQUENCE [LARGE SCALE GENOMIC DNA]</scope>
    <source>
        <strain evidence="2 3">N064</strain>
    </source>
</reference>
<evidence type="ECO:0000313" key="3">
    <source>
        <dbReference type="Proteomes" id="UP001172054"/>
    </source>
</evidence>
<dbReference type="InterPro" id="IPR016181">
    <property type="entry name" value="Acyl_CoA_acyltransferase"/>
</dbReference>
<keyword evidence="3" id="KW-1185">Reference proteome</keyword>
<dbReference type="EMBL" id="JAUJWW010000003">
    <property type="protein sequence ID" value="MDN7227383.1"/>
    <property type="molecule type" value="Genomic_DNA"/>
</dbReference>
<sequence length="146" mass="16969">MEINYVEESDLLRCTDVFIEVFNREPWNDEWESEKAGRYLLDFYRTPGFLGLLATEGEELIGFLFGVHRVWWSGDEFFVHEMCVKSSQQNKGIGKALVDRLLEELEARSIIHLSLLTDRGIPAEAFYKKNGFTEVERLVFLSRGVN</sequence>
<evidence type="ECO:0000259" key="1">
    <source>
        <dbReference type="PROSITE" id="PS51186"/>
    </source>
</evidence>
<dbReference type="PROSITE" id="PS51186">
    <property type="entry name" value="GNAT"/>
    <property type="match status" value="1"/>
</dbReference>
<dbReference type="Gene3D" id="3.40.630.30">
    <property type="match status" value="1"/>
</dbReference>
<name>A0ABT8MRF1_9BACL</name>
<dbReference type="SUPFAM" id="SSF55729">
    <property type="entry name" value="Acyl-CoA N-acyltransferases (Nat)"/>
    <property type="match status" value="1"/>
</dbReference>
<accession>A0ABT8MRF1</accession>
<dbReference type="Pfam" id="PF00583">
    <property type="entry name" value="Acetyltransf_1"/>
    <property type="match status" value="1"/>
</dbReference>